<dbReference type="Proteomes" id="UP000600774">
    <property type="component" value="Unassembled WGS sequence"/>
</dbReference>
<protein>
    <submittedName>
        <fullName evidence="1">Uncharacterized protein</fullName>
    </submittedName>
</protein>
<evidence type="ECO:0000313" key="2">
    <source>
        <dbReference type="Proteomes" id="UP000600774"/>
    </source>
</evidence>
<proteinExistence type="predicted"/>
<gene>
    <name evidence="1" type="ORF">HA338_11020</name>
</gene>
<accession>A0A832S8U2</accession>
<sequence length="64" mass="7267">MRENIPIIGFHANDFPPTGPSQRFPAAGIVTRIGSKKNFQDKMTKYHIPGVKDFIRRALKFNVP</sequence>
<dbReference type="AlphaFoldDB" id="A0A832S8U2"/>
<dbReference type="EMBL" id="DUJU01000126">
    <property type="protein sequence ID" value="HIH94526.1"/>
    <property type="molecule type" value="Genomic_DNA"/>
</dbReference>
<organism evidence="1 2">
    <name type="scientific">Methanosarcina acetivorans</name>
    <dbReference type="NCBI Taxonomy" id="2214"/>
    <lineage>
        <taxon>Archaea</taxon>
        <taxon>Methanobacteriati</taxon>
        <taxon>Methanobacteriota</taxon>
        <taxon>Stenosarchaea group</taxon>
        <taxon>Methanomicrobia</taxon>
        <taxon>Methanosarcinales</taxon>
        <taxon>Methanosarcinaceae</taxon>
        <taxon>Methanosarcina</taxon>
    </lineage>
</organism>
<reference evidence="1" key="1">
    <citation type="journal article" date="2020" name="bioRxiv">
        <title>A rank-normalized archaeal taxonomy based on genome phylogeny resolves widespread incomplete and uneven classifications.</title>
        <authorList>
            <person name="Rinke C."/>
            <person name="Chuvochina M."/>
            <person name="Mussig A.J."/>
            <person name="Chaumeil P.-A."/>
            <person name="Waite D.W."/>
            <person name="Whitman W.B."/>
            <person name="Parks D.H."/>
            <person name="Hugenholtz P."/>
        </authorList>
    </citation>
    <scope>NUCLEOTIDE SEQUENCE</scope>
    <source>
        <strain evidence="1">UBA8876</strain>
    </source>
</reference>
<comment type="caution">
    <text evidence="1">The sequence shown here is derived from an EMBL/GenBank/DDBJ whole genome shotgun (WGS) entry which is preliminary data.</text>
</comment>
<evidence type="ECO:0000313" key="1">
    <source>
        <dbReference type="EMBL" id="HIH94526.1"/>
    </source>
</evidence>
<dbReference type="GeneID" id="24782638"/>
<dbReference type="RefSeq" id="WP_048064890.1">
    <property type="nucleotide sequence ID" value="NZ_DUJU01000126.1"/>
</dbReference>
<name>A0A832S8U2_9EURY</name>